<dbReference type="Gene3D" id="1.10.357.10">
    <property type="entry name" value="Tetracycline Repressor, domain 2"/>
    <property type="match status" value="1"/>
</dbReference>
<accession>A0A839F728</accession>
<evidence type="ECO:0000313" key="7">
    <source>
        <dbReference type="Proteomes" id="UP000550401"/>
    </source>
</evidence>
<name>A0A839F728_9GAMM</name>
<dbReference type="PROSITE" id="PS50977">
    <property type="entry name" value="HTH_TETR_2"/>
    <property type="match status" value="1"/>
</dbReference>
<dbReference type="PRINTS" id="PR00455">
    <property type="entry name" value="HTHTETR"/>
</dbReference>
<dbReference type="Pfam" id="PF00440">
    <property type="entry name" value="TetR_N"/>
    <property type="match status" value="1"/>
</dbReference>
<dbReference type="Proteomes" id="UP000550401">
    <property type="component" value="Unassembled WGS sequence"/>
</dbReference>
<dbReference type="Gene3D" id="1.10.10.60">
    <property type="entry name" value="Homeodomain-like"/>
    <property type="match status" value="1"/>
</dbReference>
<dbReference type="PANTHER" id="PTHR47506">
    <property type="entry name" value="TRANSCRIPTIONAL REGULATORY PROTEIN"/>
    <property type="match status" value="1"/>
</dbReference>
<feature type="domain" description="HTH tetR-type" evidence="5">
    <location>
        <begin position="11"/>
        <end position="71"/>
    </location>
</feature>
<protein>
    <submittedName>
        <fullName evidence="6">TetR/AcrR family transcriptional repressor of nem operon</fullName>
    </submittedName>
</protein>
<comment type="caution">
    <text evidence="6">The sequence shown here is derived from an EMBL/GenBank/DDBJ whole genome shotgun (WGS) entry which is preliminary data.</text>
</comment>
<reference evidence="6 7" key="1">
    <citation type="submission" date="2020-07" db="EMBL/GenBank/DDBJ databases">
        <title>Genomic Encyclopedia of Type Strains, Phase IV (KMG-V): Genome sequencing to study the core and pangenomes of soil and plant-associated prokaryotes.</title>
        <authorList>
            <person name="Whitman W."/>
        </authorList>
    </citation>
    <scope>NUCLEOTIDE SEQUENCE [LARGE SCALE GENOMIC DNA]</scope>
    <source>
        <strain evidence="6 7">RH2WT43</strain>
    </source>
</reference>
<evidence type="ECO:0000313" key="6">
    <source>
        <dbReference type="EMBL" id="MBA8889348.1"/>
    </source>
</evidence>
<dbReference type="InterPro" id="IPR009057">
    <property type="entry name" value="Homeodomain-like_sf"/>
</dbReference>
<sequence length="199" mass="21717">MPMRYDSEHKQKTRERVLDAAAGAIRASGPERVGVAGIMAEAGLTHGGFYAHFDSKDDLVTAAVGHMFEQARARFVRETEGRDARTGLRAYVDFYLSKKHRDSRDSGCPIPALSSDLPRLTEETRAIYADGVQRLVARLTAMLGELGRAEAEGEARSLVAELVGALALARVEPDAKRSDAILAASKRHLVRRFGLEARA</sequence>
<feature type="DNA-binding region" description="H-T-H motif" evidence="4">
    <location>
        <begin position="34"/>
        <end position="53"/>
    </location>
</feature>
<evidence type="ECO:0000259" key="5">
    <source>
        <dbReference type="PROSITE" id="PS50977"/>
    </source>
</evidence>
<dbReference type="EMBL" id="JACGXL010000006">
    <property type="protein sequence ID" value="MBA8889348.1"/>
    <property type="molecule type" value="Genomic_DNA"/>
</dbReference>
<evidence type="ECO:0000256" key="2">
    <source>
        <dbReference type="ARBA" id="ARBA00023125"/>
    </source>
</evidence>
<proteinExistence type="predicted"/>
<dbReference type="SUPFAM" id="SSF46689">
    <property type="entry name" value="Homeodomain-like"/>
    <property type="match status" value="1"/>
</dbReference>
<dbReference type="GO" id="GO:0003677">
    <property type="term" value="F:DNA binding"/>
    <property type="evidence" value="ECO:0007669"/>
    <property type="project" value="UniProtKB-UniRule"/>
</dbReference>
<keyword evidence="3" id="KW-0804">Transcription</keyword>
<dbReference type="InterPro" id="IPR036271">
    <property type="entry name" value="Tet_transcr_reg_TetR-rel_C_sf"/>
</dbReference>
<evidence type="ECO:0000256" key="1">
    <source>
        <dbReference type="ARBA" id="ARBA00023015"/>
    </source>
</evidence>
<evidence type="ECO:0000256" key="4">
    <source>
        <dbReference type="PROSITE-ProRule" id="PRU00335"/>
    </source>
</evidence>
<keyword evidence="7" id="KW-1185">Reference proteome</keyword>
<dbReference type="PANTHER" id="PTHR47506:SF7">
    <property type="entry name" value="TRANSCRIPTIONAL REGULATORY PROTEIN"/>
    <property type="match status" value="1"/>
</dbReference>
<keyword evidence="2 4" id="KW-0238">DNA-binding</keyword>
<evidence type="ECO:0000256" key="3">
    <source>
        <dbReference type="ARBA" id="ARBA00023163"/>
    </source>
</evidence>
<organism evidence="6 7">
    <name type="scientific">Dokdonella fugitiva</name>
    <dbReference type="NCBI Taxonomy" id="328517"/>
    <lineage>
        <taxon>Bacteria</taxon>
        <taxon>Pseudomonadati</taxon>
        <taxon>Pseudomonadota</taxon>
        <taxon>Gammaproteobacteria</taxon>
        <taxon>Lysobacterales</taxon>
        <taxon>Rhodanobacteraceae</taxon>
        <taxon>Dokdonella</taxon>
    </lineage>
</organism>
<dbReference type="SUPFAM" id="SSF48498">
    <property type="entry name" value="Tetracyclin repressor-like, C-terminal domain"/>
    <property type="match status" value="1"/>
</dbReference>
<keyword evidence="1" id="KW-0805">Transcription regulation</keyword>
<dbReference type="AlphaFoldDB" id="A0A839F728"/>
<dbReference type="InterPro" id="IPR001647">
    <property type="entry name" value="HTH_TetR"/>
</dbReference>
<gene>
    <name evidence="6" type="ORF">FHW12_003591</name>
</gene>